<gene>
    <name evidence="4" type="ORF">JQU52_09200</name>
</gene>
<proteinExistence type="predicted"/>
<keyword evidence="5" id="KW-1185">Reference proteome</keyword>
<dbReference type="PROSITE" id="PS50088">
    <property type="entry name" value="ANK_REPEAT"/>
    <property type="match status" value="1"/>
</dbReference>
<dbReference type="KEGG" id="ptes:JQU52_09200"/>
<keyword evidence="2 3" id="KW-0040">ANK repeat</keyword>
<dbReference type="SUPFAM" id="SSF48403">
    <property type="entry name" value="Ankyrin repeat"/>
    <property type="match status" value="1"/>
</dbReference>
<protein>
    <submittedName>
        <fullName evidence="4">Ankyrin repeat domain-containing protein</fullName>
    </submittedName>
</protein>
<dbReference type="InterPro" id="IPR036770">
    <property type="entry name" value="Ankyrin_rpt-contain_sf"/>
</dbReference>
<dbReference type="InterPro" id="IPR002110">
    <property type="entry name" value="Ankyrin_rpt"/>
</dbReference>
<dbReference type="Proteomes" id="UP000653156">
    <property type="component" value="Chromosome"/>
</dbReference>
<evidence type="ECO:0000256" key="3">
    <source>
        <dbReference type="PROSITE-ProRule" id="PRU00023"/>
    </source>
</evidence>
<organism evidence="4 5">
    <name type="scientific">Paralysiella testudinis</name>
    <dbReference type="NCBI Taxonomy" id="2809020"/>
    <lineage>
        <taxon>Bacteria</taxon>
        <taxon>Pseudomonadati</taxon>
        <taxon>Pseudomonadota</taxon>
        <taxon>Betaproteobacteria</taxon>
        <taxon>Neisseriales</taxon>
        <taxon>Neisseriaceae</taxon>
        <taxon>Paralysiella</taxon>
    </lineage>
</organism>
<evidence type="ECO:0000256" key="2">
    <source>
        <dbReference type="ARBA" id="ARBA00023043"/>
    </source>
</evidence>
<evidence type="ECO:0000313" key="4">
    <source>
        <dbReference type="EMBL" id="QRQ80914.1"/>
    </source>
</evidence>
<dbReference type="Pfam" id="PF12796">
    <property type="entry name" value="Ank_2"/>
    <property type="match status" value="1"/>
</dbReference>
<dbReference type="EMBL" id="CP069798">
    <property type="protein sequence ID" value="QRQ80914.1"/>
    <property type="molecule type" value="Genomic_DNA"/>
</dbReference>
<dbReference type="PROSITE" id="PS50297">
    <property type="entry name" value="ANK_REP_REGION"/>
    <property type="match status" value="1"/>
</dbReference>
<accession>A0A892ZH75</accession>
<dbReference type="Gene3D" id="1.25.40.20">
    <property type="entry name" value="Ankyrin repeat-containing domain"/>
    <property type="match status" value="1"/>
</dbReference>
<name>A0A892ZH75_9NEIS</name>
<evidence type="ECO:0000256" key="1">
    <source>
        <dbReference type="ARBA" id="ARBA00022737"/>
    </source>
</evidence>
<sequence length="190" mass="21542">MKYSKEDEAVLKRIDELYGNDPEFQVINANKTGDINFLENIFLKQKILSISALTESEQWSWLHRINLLTPAPKTVIQFYVNHGNLNINAQDCYGMTPLHYAMRSKNAEAALVLLQAGANPNIPNQDGVIPLSMIGGMPERLDILQLMLDKGGNVHHFTDQNETDILDTLKLYFSEDDVFKPVIAMMEKYA</sequence>
<dbReference type="SMART" id="SM00248">
    <property type="entry name" value="ANK"/>
    <property type="match status" value="2"/>
</dbReference>
<reference evidence="4" key="1">
    <citation type="submission" date="2021-02" db="EMBL/GenBank/DDBJ databases">
        <title>Neisseriaceae sp. 26B isolated from the cloaca of a Common Toad-headed Turtle (Mesoclemmys nasuta).</title>
        <authorList>
            <person name="Spergser J."/>
            <person name="Busse H.-J."/>
        </authorList>
    </citation>
    <scope>NUCLEOTIDE SEQUENCE</scope>
    <source>
        <strain evidence="4">26B</strain>
    </source>
</reference>
<feature type="repeat" description="ANK" evidence="3">
    <location>
        <begin position="93"/>
        <end position="125"/>
    </location>
</feature>
<dbReference type="PANTHER" id="PTHR24198:SF165">
    <property type="entry name" value="ANKYRIN REPEAT-CONTAINING PROTEIN-RELATED"/>
    <property type="match status" value="1"/>
</dbReference>
<dbReference type="PANTHER" id="PTHR24198">
    <property type="entry name" value="ANKYRIN REPEAT AND PROTEIN KINASE DOMAIN-CONTAINING PROTEIN"/>
    <property type="match status" value="1"/>
</dbReference>
<dbReference type="RefSeq" id="WP_230338206.1">
    <property type="nucleotide sequence ID" value="NZ_CP069798.1"/>
</dbReference>
<keyword evidence="1" id="KW-0677">Repeat</keyword>
<dbReference type="AlphaFoldDB" id="A0A892ZH75"/>
<evidence type="ECO:0000313" key="5">
    <source>
        <dbReference type="Proteomes" id="UP000653156"/>
    </source>
</evidence>